<gene>
    <name evidence="2" type="ORF">LEP48_11780</name>
</gene>
<name>A0ABS7ZI91_9MICO</name>
<reference evidence="2 3" key="1">
    <citation type="submission" date="2021-09" db="EMBL/GenBank/DDBJ databases">
        <title>Isoptericola luteus sp. nov., a novel bacterium isolated from Harbin, the capital city of Heilongjiang province.</title>
        <authorList>
            <person name="Li J."/>
        </authorList>
    </citation>
    <scope>NUCLEOTIDE SEQUENCE [LARGE SCALE GENOMIC DNA]</scope>
    <source>
        <strain evidence="2 3">NEAU-Y5</strain>
    </source>
</reference>
<dbReference type="Proteomes" id="UP001319870">
    <property type="component" value="Unassembled WGS sequence"/>
</dbReference>
<evidence type="ECO:0000313" key="3">
    <source>
        <dbReference type="Proteomes" id="UP001319870"/>
    </source>
</evidence>
<comment type="caution">
    <text evidence="2">The sequence shown here is derived from an EMBL/GenBank/DDBJ whole genome shotgun (WGS) entry which is preliminary data.</text>
</comment>
<accession>A0ABS7ZI91</accession>
<evidence type="ECO:0000256" key="1">
    <source>
        <dbReference type="SAM" id="MobiDB-lite"/>
    </source>
</evidence>
<keyword evidence="3" id="KW-1185">Reference proteome</keyword>
<organism evidence="2 3">
    <name type="scientific">Isoptericola luteus</name>
    <dbReference type="NCBI Taxonomy" id="2879484"/>
    <lineage>
        <taxon>Bacteria</taxon>
        <taxon>Bacillati</taxon>
        <taxon>Actinomycetota</taxon>
        <taxon>Actinomycetes</taxon>
        <taxon>Micrococcales</taxon>
        <taxon>Promicromonosporaceae</taxon>
        <taxon>Isoptericola</taxon>
    </lineage>
</organism>
<sequence length="58" mass="6167">MARNTPESSGLDGLIAKAKALATDENLDKAADAIKKVAPDKVDRHVDSAAEQAKKYND</sequence>
<feature type="region of interest" description="Disordered" evidence="1">
    <location>
        <begin position="39"/>
        <end position="58"/>
    </location>
</feature>
<evidence type="ECO:0000313" key="2">
    <source>
        <dbReference type="EMBL" id="MCA5894021.1"/>
    </source>
</evidence>
<proteinExistence type="predicted"/>
<evidence type="ECO:0008006" key="4">
    <source>
        <dbReference type="Google" id="ProtNLM"/>
    </source>
</evidence>
<dbReference type="RefSeq" id="WP_225565779.1">
    <property type="nucleotide sequence ID" value="NZ_JAIXCQ010000007.1"/>
</dbReference>
<dbReference type="EMBL" id="JAIXCQ010000007">
    <property type="protein sequence ID" value="MCA5894021.1"/>
    <property type="molecule type" value="Genomic_DNA"/>
</dbReference>
<protein>
    <recommendedName>
        <fullName evidence="4">Antitoxin</fullName>
    </recommendedName>
</protein>